<accession>A0A8J4U2J5</accession>
<comment type="caution">
    <text evidence="1">The sequence shown here is derived from an EMBL/GenBank/DDBJ whole genome shotgun (WGS) entry which is preliminary data.</text>
</comment>
<keyword evidence="2" id="KW-1185">Reference proteome</keyword>
<sequence>MPQYTVRKKRAPTFQRVNSLTQPDINWPLRTLREKKYRQFSIHAYLSISHIATNTYHTPSAHAHTVRAVLIVAYARETENGQKMRE</sequence>
<proteinExistence type="predicted"/>
<organism evidence="1 2">
    <name type="scientific">Clarias magur</name>
    <name type="common">Asian catfish</name>
    <name type="synonym">Macropteronotus magur</name>
    <dbReference type="NCBI Taxonomy" id="1594786"/>
    <lineage>
        <taxon>Eukaryota</taxon>
        <taxon>Metazoa</taxon>
        <taxon>Chordata</taxon>
        <taxon>Craniata</taxon>
        <taxon>Vertebrata</taxon>
        <taxon>Euteleostomi</taxon>
        <taxon>Actinopterygii</taxon>
        <taxon>Neopterygii</taxon>
        <taxon>Teleostei</taxon>
        <taxon>Ostariophysi</taxon>
        <taxon>Siluriformes</taxon>
        <taxon>Clariidae</taxon>
        <taxon>Clarias</taxon>
    </lineage>
</organism>
<reference evidence="1" key="1">
    <citation type="submission" date="2020-07" db="EMBL/GenBank/DDBJ databases">
        <title>Clarias magur genome sequencing, assembly and annotation.</title>
        <authorList>
            <person name="Kushwaha B."/>
            <person name="Kumar R."/>
            <person name="Das P."/>
            <person name="Joshi C.G."/>
            <person name="Kumar D."/>
            <person name="Nagpure N.S."/>
            <person name="Pandey M."/>
            <person name="Agarwal S."/>
            <person name="Srivastava S."/>
            <person name="Singh M."/>
            <person name="Sahoo L."/>
            <person name="Jayasankar P."/>
            <person name="Meher P.K."/>
            <person name="Koringa P.G."/>
            <person name="Iquebal M.A."/>
            <person name="Das S.P."/>
            <person name="Bit A."/>
            <person name="Patnaik S."/>
            <person name="Patel N."/>
            <person name="Shah T.M."/>
            <person name="Hinsu A."/>
            <person name="Jena J.K."/>
        </authorList>
    </citation>
    <scope>NUCLEOTIDE SEQUENCE</scope>
    <source>
        <strain evidence="1">CIFAMagur01</strain>
        <tissue evidence="1">Testis</tissue>
    </source>
</reference>
<protein>
    <submittedName>
        <fullName evidence="1">Uncharacterized protein</fullName>
    </submittedName>
</protein>
<dbReference type="EMBL" id="QNUK01000787">
    <property type="protein sequence ID" value="KAF5889629.1"/>
    <property type="molecule type" value="Genomic_DNA"/>
</dbReference>
<gene>
    <name evidence="1" type="ORF">DAT39_020665</name>
</gene>
<name>A0A8J4U2J5_CLAMG</name>
<dbReference type="AlphaFoldDB" id="A0A8J4U2J5"/>
<evidence type="ECO:0000313" key="2">
    <source>
        <dbReference type="Proteomes" id="UP000727407"/>
    </source>
</evidence>
<dbReference type="Proteomes" id="UP000727407">
    <property type="component" value="Unassembled WGS sequence"/>
</dbReference>
<evidence type="ECO:0000313" key="1">
    <source>
        <dbReference type="EMBL" id="KAF5889629.1"/>
    </source>
</evidence>